<dbReference type="Proteomes" id="UP001079657">
    <property type="component" value="Unassembled WGS sequence"/>
</dbReference>
<proteinExistence type="predicted"/>
<dbReference type="Pfam" id="PF05036">
    <property type="entry name" value="SPOR"/>
    <property type="match status" value="1"/>
</dbReference>
<dbReference type="EMBL" id="JAPQES010000002">
    <property type="protein sequence ID" value="MCY6370754.1"/>
    <property type="molecule type" value="Genomic_DNA"/>
</dbReference>
<comment type="caution">
    <text evidence="3">The sequence shown here is derived from an EMBL/GenBank/DDBJ whole genome shotgun (WGS) entry which is preliminary data.</text>
</comment>
<protein>
    <submittedName>
        <fullName evidence="3">SPOR domain-containing protein</fullName>
    </submittedName>
</protein>
<keyword evidence="1" id="KW-0472">Membrane</keyword>
<sequence>MKYTRYDLKKKNNNLILFIIIIIGILILAFVSGTIISDIFIKGAGDNKVKKNTQNEVQMKQINEKGDNKNLQQPSLSDISSFVAIQCGAFSNKDNAQALKIELSKFGKAFSVEEEEKIKVILGIYSEKECSNIINSLKNDKKEYSRVKFELEPKDPCDMQICEMIDANLQIIHKLYDNKVKSVQTKQIKEWVSNLKNVDKNSTNYKLFLSLKDNINKLPEEISKDEIDKQNIFIYNVLKEIK</sequence>
<evidence type="ECO:0000259" key="2">
    <source>
        <dbReference type="Pfam" id="PF05036"/>
    </source>
</evidence>
<evidence type="ECO:0000313" key="3">
    <source>
        <dbReference type="EMBL" id="MCY6370754.1"/>
    </source>
</evidence>
<name>A0ABT4CRZ3_9CLOT</name>
<dbReference type="SUPFAM" id="SSF110997">
    <property type="entry name" value="Sporulation related repeat"/>
    <property type="match status" value="1"/>
</dbReference>
<dbReference type="InterPro" id="IPR036680">
    <property type="entry name" value="SPOR-like_sf"/>
</dbReference>
<feature type="domain" description="SPOR" evidence="2">
    <location>
        <begin position="82"/>
        <end position="138"/>
    </location>
</feature>
<organism evidence="3 4">
    <name type="scientific">Clostridium ganghwense</name>
    <dbReference type="NCBI Taxonomy" id="312089"/>
    <lineage>
        <taxon>Bacteria</taxon>
        <taxon>Bacillati</taxon>
        <taxon>Bacillota</taxon>
        <taxon>Clostridia</taxon>
        <taxon>Eubacteriales</taxon>
        <taxon>Clostridiaceae</taxon>
        <taxon>Clostridium</taxon>
    </lineage>
</organism>
<keyword evidence="1" id="KW-0812">Transmembrane</keyword>
<accession>A0ABT4CRZ3</accession>
<evidence type="ECO:0000256" key="1">
    <source>
        <dbReference type="SAM" id="Phobius"/>
    </source>
</evidence>
<keyword evidence="1" id="KW-1133">Transmembrane helix</keyword>
<dbReference type="RefSeq" id="WP_268049579.1">
    <property type="nucleotide sequence ID" value="NZ_JAPQES010000002.1"/>
</dbReference>
<dbReference type="InterPro" id="IPR007730">
    <property type="entry name" value="SPOR-like_dom"/>
</dbReference>
<gene>
    <name evidence="3" type="ORF">OXH55_08935</name>
</gene>
<reference evidence="3" key="1">
    <citation type="submission" date="2022-12" db="EMBL/GenBank/DDBJ databases">
        <authorList>
            <person name="Wang J."/>
        </authorList>
    </citation>
    <scope>NUCLEOTIDE SEQUENCE</scope>
    <source>
        <strain evidence="3">HY-42-06</strain>
    </source>
</reference>
<feature type="transmembrane region" description="Helical" evidence="1">
    <location>
        <begin position="15"/>
        <end position="41"/>
    </location>
</feature>
<evidence type="ECO:0000313" key="4">
    <source>
        <dbReference type="Proteomes" id="UP001079657"/>
    </source>
</evidence>
<keyword evidence="4" id="KW-1185">Reference proteome</keyword>